<comment type="caution">
    <text evidence="2">The sequence shown here is derived from an EMBL/GenBank/DDBJ whole genome shotgun (WGS) entry which is preliminary data.</text>
</comment>
<protein>
    <submittedName>
        <fullName evidence="2">Uncharacterized protein</fullName>
    </submittedName>
</protein>
<feature type="transmembrane region" description="Helical" evidence="1">
    <location>
        <begin position="78"/>
        <end position="100"/>
    </location>
</feature>
<proteinExistence type="predicted"/>
<evidence type="ECO:0000313" key="3">
    <source>
        <dbReference type="Proteomes" id="UP000194236"/>
    </source>
</evidence>
<accession>A0A1Y3AQ57</accession>
<evidence type="ECO:0000313" key="2">
    <source>
        <dbReference type="EMBL" id="OTF69753.1"/>
    </source>
</evidence>
<name>A0A1Y3AQ57_EURMA</name>
<gene>
    <name evidence="2" type="ORF">BLA29_005144</name>
</gene>
<keyword evidence="1" id="KW-0472">Membrane</keyword>
<evidence type="ECO:0000256" key="1">
    <source>
        <dbReference type="SAM" id="Phobius"/>
    </source>
</evidence>
<dbReference type="AlphaFoldDB" id="A0A1Y3AQ57"/>
<keyword evidence="1" id="KW-0812">Transmembrane</keyword>
<keyword evidence="1" id="KW-1133">Transmembrane helix</keyword>
<sequence length="225" mass="27982">MFTRIHQFSYGQIKDLLERRDDRRLWFLYRLELTIIIVLILRAMATILMLKFPDSFAYYRYDNFANFFWTNRDIYDQFLLLLLILVLTLIVVGLYTFYYYDEQSFAIQILYDIMVRNVDQYRQCRIKETEFIENSIKVRWQKYLEKRMKHHWSIIPMAIYSRFCWMKAWLDSWLELESFRLDRRMFMKNQMKLFSKAPLRARIYLVLYMIIQDGFNFILHLMSSK</sequence>
<reference evidence="2 3" key="1">
    <citation type="submission" date="2017-03" db="EMBL/GenBank/DDBJ databases">
        <title>Genome Survey of Euroglyphus maynei.</title>
        <authorList>
            <person name="Arlian L.G."/>
            <person name="Morgan M.S."/>
            <person name="Rider S.D."/>
        </authorList>
    </citation>
    <scope>NUCLEOTIDE SEQUENCE [LARGE SCALE GENOMIC DNA]</scope>
    <source>
        <strain evidence="2">Arlian Lab</strain>
        <tissue evidence="2">Whole body</tissue>
    </source>
</reference>
<feature type="transmembrane region" description="Helical" evidence="1">
    <location>
        <begin position="27"/>
        <end position="50"/>
    </location>
</feature>
<feature type="transmembrane region" description="Helical" evidence="1">
    <location>
        <begin position="201"/>
        <end position="222"/>
    </location>
</feature>
<feature type="non-terminal residue" evidence="2">
    <location>
        <position position="225"/>
    </location>
</feature>
<organism evidence="2 3">
    <name type="scientific">Euroglyphus maynei</name>
    <name type="common">Mayne's house dust mite</name>
    <dbReference type="NCBI Taxonomy" id="6958"/>
    <lineage>
        <taxon>Eukaryota</taxon>
        <taxon>Metazoa</taxon>
        <taxon>Ecdysozoa</taxon>
        <taxon>Arthropoda</taxon>
        <taxon>Chelicerata</taxon>
        <taxon>Arachnida</taxon>
        <taxon>Acari</taxon>
        <taxon>Acariformes</taxon>
        <taxon>Sarcoptiformes</taxon>
        <taxon>Astigmata</taxon>
        <taxon>Psoroptidia</taxon>
        <taxon>Analgoidea</taxon>
        <taxon>Pyroglyphidae</taxon>
        <taxon>Pyroglyphinae</taxon>
        <taxon>Euroglyphus</taxon>
    </lineage>
</organism>
<dbReference type="Proteomes" id="UP000194236">
    <property type="component" value="Unassembled WGS sequence"/>
</dbReference>
<dbReference type="EMBL" id="MUJZ01068981">
    <property type="protein sequence ID" value="OTF69753.1"/>
    <property type="molecule type" value="Genomic_DNA"/>
</dbReference>
<keyword evidence="3" id="KW-1185">Reference proteome</keyword>
<dbReference type="OrthoDB" id="6527872at2759"/>